<evidence type="ECO:0000256" key="1">
    <source>
        <dbReference type="SAM" id="MobiDB-lite"/>
    </source>
</evidence>
<reference evidence="2" key="1">
    <citation type="submission" date="2020-05" db="EMBL/GenBank/DDBJ databases">
        <title>Phylogenomic resolution of chytrid fungi.</title>
        <authorList>
            <person name="Stajich J.E."/>
            <person name="Amses K."/>
            <person name="Simmons R."/>
            <person name="Seto K."/>
            <person name="Myers J."/>
            <person name="Bonds A."/>
            <person name="Quandt C.A."/>
            <person name="Barry K."/>
            <person name="Liu P."/>
            <person name="Grigoriev I."/>
            <person name="Longcore J.E."/>
            <person name="James T.Y."/>
        </authorList>
    </citation>
    <scope>NUCLEOTIDE SEQUENCE</scope>
    <source>
        <strain evidence="2">JEL0318</strain>
    </source>
</reference>
<accession>A0AAD5S4S6</accession>
<organism evidence="2 3">
    <name type="scientific">Rhizophlyctis rosea</name>
    <dbReference type="NCBI Taxonomy" id="64517"/>
    <lineage>
        <taxon>Eukaryota</taxon>
        <taxon>Fungi</taxon>
        <taxon>Fungi incertae sedis</taxon>
        <taxon>Chytridiomycota</taxon>
        <taxon>Chytridiomycota incertae sedis</taxon>
        <taxon>Chytridiomycetes</taxon>
        <taxon>Rhizophlyctidales</taxon>
        <taxon>Rhizophlyctidaceae</taxon>
        <taxon>Rhizophlyctis</taxon>
    </lineage>
</organism>
<dbReference type="AlphaFoldDB" id="A0AAD5S4S6"/>
<evidence type="ECO:0000313" key="3">
    <source>
        <dbReference type="Proteomes" id="UP001212841"/>
    </source>
</evidence>
<comment type="caution">
    <text evidence="2">The sequence shown here is derived from an EMBL/GenBank/DDBJ whole genome shotgun (WGS) entry which is preliminary data.</text>
</comment>
<feature type="region of interest" description="Disordered" evidence="1">
    <location>
        <begin position="1"/>
        <end position="60"/>
    </location>
</feature>
<keyword evidence="3" id="KW-1185">Reference proteome</keyword>
<proteinExistence type="predicted"/>
<evidence type="ECO:0000313" key="2">
    <source>
        <dbReference type="EMBL" id="KAJ3045623.1"/>
    </source>
</evidence>
<protein>
    <submittedName>
        <fullName evidence="2">Uncharacterized protein</fullName>
    </submittedName>
</protein>
<name>A0AAD5S4S6_9FUNG</name>
<dbReference type="Proteomes" id="UP001212841">
    <property type="component" value="Unassembled WGS sequence"/>
</dbReference>
<dbReference type="EMBL" id="JADGJD010001221">
    <property type="protein sequence ID" value="KAJ3045623.1"/>
    <property type="molecule type" value="Genomic_DNA"/>
</dbReference>
<sequence length="136" mass="15747">METTLMKGEVEDFLKPATTDEEEDPKVDKMVEDNDGEKGEEEDEENEEEDEEDEEEGEEFEVAYQQTIAKFKKPDIGGCLKEHLQKLMRAADKDTAKLILRLCSFLSNLNLLPQLEKRHNNGPYWGFVPERLLGKR</sequence>
<gene>
    <name evidence="2" type="ORF">HK097_001166</name>
</gene>
<feature type="compositionally biased region" description="Acidic residues" evidence="1">
    <location>
        <begin position="33"/>
        <end position="60"/>
    </location>
</feature>